<dbReference type="InterPro" id="IPR020449">
    <property type="entry name" value="Tscrpt_reg_AraC-type_HTH"/>
</dbReference>
<organism evidence="5 6">
    <name type="scientific">Faucicola osloensis</name>
    <name type="common">Moraxella osloensis</name>
    <dbReference type="NCBI Taxonomy" id="34062"/>
    <lineage>
        <taxon>Bacteria</taxon>
        <taxon>Pseudomonadati</taxon>
        <taxon>Pseudomonadota</taxon>
        <taxon>Gammaproteobacteria</taxon>
        <taxon>Moraxellales</taxon>
        <taxon>Moraxellaceae</taxon>
        <taxon>Faucicola</taxon>
    </lineage>
</organism>
<dbReference type="EMBL" id="CP024443">
    <property type="protein sequence ID" value="ATR79104.1"/>
    <property type="molecule type" value="Genomic_DNA"/>
</dbReference>
<proteinExistence type="predicted"/>
<dbReference type="Proteomes" id="UP000229340">
    <property type="component" value="Chromosome"/>
</dbReference>
<dbReference type="InterPro" id="IPR050204">
    <property type="entry name" value="AraC_XylS_family_regulators"/>
</dbReference>
<keyword evidence="3" id="KW-0804">Transcription</keyword>
<keyword evidence="2" id="KW-0238">DNA-binding</keyword>
<evidence type="ECO:0000313" key="5">
    <source>
        <dbReference type="EMBL" id="ATR79104.1"/>
    </source>
</evidence>
<evidence type="ECO:0000313" key="6">
    <source>
        <dbReference type="Proteomes" id="UP000229340"/>
    </source>
</evidence>
<dbReference type="PRINTS" id="PR00032">
    <property type="entry name" value="HTHARAC"/>
</dbReference>
<dbReference type="RefSeq" id="WP_100270329.1">
    <property type="nucleotide sequence ID" value="NZ_CP024443.1"/>
</dbReference>
<dbReference type="InterPro" id="IPR018062">
    <property type="entry name" value="HTH_AraC-typ_CS"/>
</dbReference>
<feature type="domain" description="HTH araC/xylS-type" evidence="4">
    <location>
        <begin position="214"/>
        <end position="312"/>
    </location>
</feature>
<evidence type="ECO:0000259" key="4">
    <source>
        <dbReference type="PROSITE" id="PS01124"/>
    </source>
</evidence>
<dbReference type="InterPro" id="IPR018060">
    <property type="entry name" value="HTH_AraC"/>
</dbReference>
<evidence type="ECO:0000256" key="2">
    <source>
        <dbReference type="ARBA" id="ARBA00023125"/>
    </source>
</evidence>
<dbReference type="Gene3D" id="1.10.10.60">
    <property type="entry name" value="Homeodomain-like"/>
    <property type="match status" value="2"/>
</dbReference>
<evidence type="ECO:0000256" key="3">
    <source>
        <dbReference type="ARBA" id="ARBA00023163"/>
    </source>
</evidence>
<keyword evidence="1" id="KW-0805">Transcription regulation</keyword>
<dbReference type="SUPFAM" id="SSF46689">
    <property type="entry name" value="Homeodomain-like"/>
    <property type="match status" value="2"/>
</dbReference>
<dbReference type="GO" id="GO:0003700">
    <property type="term" value="F:DNA-binding transcription factor activity"/>
    <property type="evidence" value="ECO:0007669"/>
    <property type="project" value="InterPro"/>
</dbReference>
<name>A0A2D2LVR3_FAUOS</name>
<dbReference type="SMART" id="SM00342">
    <property type="entry name" value="HTH_ARAC"/>
    <property type="match status" value="1"/>
</dbReference>
<dbReference type="PANTHER" id="PTHR46796">
    <property type="entry name" value="HTH-TYPE TRANSCRIPTIONAL ACTIVATOR RHAS-RELATED"/>
    <property type="match status" value="1"/>
</dbReference>
<dbReference type="InterPro" id="IPR009057">
    <property type="entry name" value="Homeodomain-like_sf"/>
</dbReference>
<protein>
    <submittedName>
        <fullName evidence="5">AraC family transcriptional regulator</fullName>
    </submittedName>
</protein>
<gene>
    <name evidence="5" type="ORF">NP7_07500</name>
</gene>
<dbReference type="Pfam" id="PF12833">
    <property type="entry name" value="HTH_18"/>
    <property type="match status" value="1"/>
</dbReference>
<reference evidence="6" key="1">
    <citation type="submission" date="2017-11" db="EMBL/GenBank/DDBJ databases">
        <title>Complete genome sequence of Moraxella osloensis NP7 isolated from human skin.</title>
        <authorList>
            <person name="Lee K."/>
            <person name="Lim J.Y."/>
            <person name="Hwang I."/>
        </authorList>
    </citation>
    <scope>NUCLEOTIDE SEQUENCE [LARGE SCALE GENOMIC DNA]</scope>
    <source>
        <strain evidence="6">NP7</strain>
    </source>
</reference>
<dbReference type="Pfam" id="PF12852">
    <property type="entry name" value="Cupin_6"/>
    <property type="match status" value="1"/>
</dbReference>
<dbReference type="PROSITE" id="PS01124">
    <property type="entry name" value="HTH_ARAC_FAMILY_2"/>
    <property type="match status" value="1"/>
</dbReference>
<dbReference type="PROSITE" id="PS00041">
    <property type="entry name" value="HTH_ARAC_FAMILY_1"/>
    <property type="match status" value="1"/>
</dbReference>
<evidence type="ECO:0000256" key="1">
    <source>
        <dbReference type="ARBA" id="ARBA00023015"/>
    </source>
</evidence>
<dbReference type="GO" id="GO:0043565">
    <property type="term" value="F:sequence-specific DNA binding"/>
    <property type="evidence" value="ECO:0007669"/>
    <property type="project" value="InterPro"/>
</dbReference>
<dbReference type="InterPro" id="IPR032783">
    <property type="entry name" value="AraC_lig"/>
</dbReference>
<dbReference type="AlphaFoldDB" id="A0A2D2LVR3"/>
<dbReference type="PANTHER" id="PTHR46796:SF7">
    <property type="entry name" value="ARAC FAMILY TRANSCRIPTIONAL REGULATOR"/>
    <property type="match status" value="1"/>
</dbReference>
<sequence length="327" mass="36956">MDALSMLLEDIHLYQTQYHYIHATGEWSFELDKKDCIVFYLITTGGISIKVDDVHRNAHARDVVMVPGGKKHLICGVGQSDIPSIDIAPLLTSQTVETINLGKPAIHSKGDEPAQTTEMVAIVCHYDREITRPLLSALPNILPESESNDEQKMIMLDLGVKFLALESEQNRLGKMTIINRIASILMIECVRSYIEDLPEATDNWLKAVKDPYLAKALAVMHDRPETNWTIHKLAEVAGMSRSSFAEHFREVVGVPPLTYLTDYRLRLAARYLRLQENSISRISELVGYASDSTFSQAFKRVYKMSPRKYRQSFRTEGGHFADSLGEQ</sequence>
<dbReference type="STRING" id="34062.AXE82_03620"/>
<accession>A0A2D2LVR3</accession>